<dbReference type="Proteomes" id="UP000277580">
    <property type="component" value="Unassembled WGS sequence"/>
</dbReference>
<dbReference type="EMBL" id="ML119132">
    <property type="protein sequence ID" value="RPB11960.1"/>
    <property type="molecule type" value="Genomic_DNA"/>
</dbReference>
<accession>A0A3N4KN77</accession>
<keyword evidence="1" id="KW-0812">Transmembrane</keyword>
<keyword evidence="1" id="KW-1133">Transmembrane helix</keyword>
<protein>
    <submittedName>
        <fullName evidence="2">Uncharacterized protein</fullName>
    </submittedName>
</protein>
<sequence>MVVTRISFVASSRFIFFFFASPKAQLTHNLVTTYMLARAVVGRGRIQFYDIAGRNRLGLAYIHITGPGRRFFFFFFYFIFGRWGVFTLYFFFTSLFFFCCCCFLLAAYVREISFVYNFFPSLSTSSFQNFTAYFNFYLLSIFTKNPPIPSLSLYFLGAFVPQRGGSFLG</sequence>
<name>A0A3N4KN77_9PEZI</name>
<reference evidence="2 3" key="1">
    <citation type="journal article" date="2018" name="Nat. Ecol. Evol.">
        <title>Pezizomycetes genomes reveal the molecular basis of ectomycorrhizal truffle lifestyle.</title>
        <authorList>
            <person name="Murat C."/>
            <person name="Payen T."/>
            <person name="Noel B."/>
            <person name="Kuo A."/>
            <person name="Morin E."/>
            <person name="Chen J."/>
            <person name="Kohler A."/>
            <person name="Krizsan K."/>
            <person name="Balestrini R."/>
            <person name="Da Silva C."/>
            <person name="Montanini B."/>
            <person name="Hainaut M."/>
            <person name="Levati E."/>
            <person name="Barry K.W."/>
            <person name="Belfiori B."/>
            <person name="Cichocki N."/>
            <person name="Clum A."/>
            <person name="Dockter R.B."/>
            <person name="Fauchery L."/>
            <person name="Guy J."/>
            <person name="Iotti M."/>
            <person name="Le Tacon F."/>
            <person name="Lindquist E.A."/>
            <person name="Lipzen A."/>
            <person name="Malagnac F."/>
            <person name="Mello A."/>
            <person name="Molinier V."/>
            <person name="Miyauchi S."/>
            <person name="Poulain J."/>
            <person name="Riccioni C."/>
            <person name="Rubini A."/>
            <person name="Sitrit Y."/>
            <person name="Splivallo R."/>
            <person name="Traeger S."/>
            <person name="Wang M."/>
            <person name="Zifcakova L."/>
            <person name="Wipf D."/>
            <person name="Zambonelli A."/>
            <person name="Paolocci F."/>
            <person name="Nowrousian M."/>
            <person name="Ottonello S."/>
            <person name="Baldrian P."/>
            <person name="Spatafora J.W."/>
            <person name="Henrissat B."/>
            <person name="Nagy L.G."/>
            <person name="Aury J.M."/>
            <person name="Wincker P."/>
            <person name="Grigoriev I.V."/>
            <person name="Bonfante P."/>
            <person name="Martin F.M."/>
        </authorList>
    </citation>
    <scope>NUCLEOTIDE SEQUENCE [LARGE SCALE GENOMIC DNA]</scope>
    <source>
        <strain evidence="2 3">CCBAS932</strain>
    </source>
</reference>
<evidence type="ECO:0000256" key="1">
    <source>
        <dbReference type="SAM" id="Phobius"/>
    </source>
</evidence>
<feature type="transmembrane region" description="Helical" evidence="1">
    <location>
        <begin position="86"/>
        <end position="109"/>
    </location>
</feature>
<evidence type="ECO:0000313" key="2">
    <source>
        <dbReference type="EMBL" id="RPB11960.1"/>
    </source>
</evidence>
<organism evidence="2 3">
    <name type="scientific">Morchella conica CCBAS932</name>
    <dbReference type="NCBI Taxonomy" id="1392247"/>
    <lineage>
        <taxon>Eukaryota</taxon>
        <taxon>Fungi</taxon>
        <taxon>Dikarya</taxon>
        <taxon>Ascomycota</taxon>
        <taxon>Pezizomycotina</taxon>
        <taxon>Pezizomycetes</taxon>
        <taxon>Pezizales</taxon>
        <taxon>Morchellaceae</taxon>
        <taxon>Morchella</taxon>
    </lineage>
</organism>
<keyword evidence="3" id="KW-1185">Reference proteome</keyword>
<dbReference type="InParanoid" id="A0A3N4KN77"/>
<gene>
    <name evidence="2" type="ORF">P167DRAFT_183119</name>
</gene>
<dbReference type="AlphaFoldDB" id="A0A3N4KN77"/>
<feature type="transmembrane region" description="Helical" evidence="1">
    <location>
        <begin position="14"/>
        <end position="37"/>
    </location>
</feature>
<proteinExistence type="predicted"/>
<feature type="transmembrane region" description="Helical" evidence="1">
    <location>
        <begin position="58"/>
        <end position="80"/>
    </location>
</feature>
<keyword evidence="1" id="KW-0472">Membrane</keyword>
<evidence type="ECO:0000313" key="3">
    <source>
        <dbReference type="Proteomes" id="UP000277580"/>
    </source>
</evidence>